<protein>
    <submittedName>
        <fullName evidence="2">Cytochrome P450</fullName>
    </submittedName>
</protein>
<evidence type="ECO:0000313" key="2">
    <source>
        <dbReference type="EMBL" id="WOO40621.1"/>
    </source>
</evidence>
<dbReference type="GO" id="GO:0016705">
    <property type="term" value="F:oxidoreductase activity, acting on paired donors, with incorporation or reduction of molecular oxygen"/>
    <property type="evidence" value="ECO:0007669"/>
    <property type="project" value="InterPro"/>
</dbReference>
<dbReference type="GO" id="GO:0004497">
    <property type="term" value="F:monooxygenase activity"/>
    <property type="evidence" value="ECO:0007669"/>
    <property type="project" value="InterPro"/>
</dbReference>
<evidence type="ECO:0000313" key="3">
    <source>
        <dbReference type="Proteomes" id="UP001304300"/>
    </source>
</evidence>
<dbReference type="PANTHER" id="PTHR46696">
    <property type="entry name" value="P450, PUTATIVE (EUROFUNG)-RELATED"/>
    <property type="match status" value="1"/>
</dbReference>
<dbReference type="InterPro" id="IPR036396">
    <property type="entry name" value="Cyt_P450_sf"/>
</dbReference>
<dbReference type="KEGG" id="puo:RZN69_18520"/>
<dbReference type="Pfam" id="PF00067">
    <property type="entry name" value="p450"/>
    <property type="match status" value="1"/>
</dbReference>
<proteinExistence type="inferred from homology"/>
<dbReference type="PANTHER" id="PTHR46696:SF1">
    <property type="entry name" value="CYTOCHROME P450 YJIB-RELATED"/>
    <property type="match status" value="1"/>
</dbReference>
<keyword evidence="3" id="KW-1185">Reference proteome</keyword>
<dbReference type="AlphaFoldDB" id="A0AAQ3QST6"/>
<evidence type="ECO:0000256" key="1">
    <source>
        <dbReference type="ARBA" id="ARBA00010617"/>
    </source>
</evidence>
<comment type="similarity">
    <text evidence="1">Belongs to the cytochrome P450 family.</text>
</comment>
<gene>
    <name evidence="2" type="ORF">RZN69_18520</name>
</gene>
<dbReference type="GO" id="GO:0005506">
    <property type="term" value="F:iron ion binding"/>
    <property type="evidence" value="ECO:0007669"/>
    <property type="project" value="InterPro"/>
</dbReference>
<organism evidence="2 3">
    <name type="scientific">Rubellicoccus peritrichatus</name>
    <dbReference type="NCBI Taxonomy" id="3080537"/>
    <lineage>
        <taxon>Bacteria</taxon>
        <taxon>Pseudomonadati</taxon>
        <taxon>Verrucomicrobiota</taxon>
        <taxon>Opitutia</taxon>
        <taxon>Puniceicoccales</taxon>
        <taxon>Cerasicoccaceae</taxon>
        <taxon>Rubellicoccus</taxon>
    </lineage>
</organism>
<dbReference type="SUPFAM" id="SSF48264">
    <property type="entry name" value="Cytochrome P450"/>
    <property type="match status" value="1"/>
</dbReference>
<accession>A0AAQ3QST6</accession>
<dbReference type="PRINTS" id="PR00359">
    <property type="entry name" value="BP450"/>
</dbReference>
<sequence length="383" mass="43352">MPDHSDPFRKARTQEGVLNVDCDGENVPLVLRHEDAKETAKDWETFSSDNPLMCVLHSEADVRGVRQLPLEIDPPDHADFRALVQPLFNKPRSDAKFIAAIEQMIDKMVRDAVSLGEIEAVRGFVLPMQSKALALLLGMPESEADIWISWGLHVFHDRDDDAGDGHLLEQYTGSRFKQAEKEPGGDFFSYLNEVEFRGRKLTFDEKQGFANVTFAGGRDTIINTAASIFAHLAEDPDSLSFLREDESRINLAGEEFVRYVSPLTAITRKCPHMAKLAEQEVPEGGRVAICWPSANRDETVFEDPDELKLDRDPNPHIGYGFGRHNCLGAHHARLLFRSLMKSLCKHVERMVLIESEPKMEKESSYERQVGYESVHVRFFSRNA</sequence>
<name>A0AAQ3QST6_9BACT</name>
<dbReference type="InterPro" id="IPR002397">
    <property type="entry name" value="Cyt_P450_B"/>
</dbReference>
<dbReference type="EMBL" id="CP136920">
    <property type="protein sequence ID" value="WOO40621.1"/>
    <property type="molecule type" value="Genomic_DNA"/>
</dbReference>
<dbReference type="Gene3D" id="1.10.630.10">
    <property type="entry name" value="Cytochrome P450"/>
    <property type="match status" value="1"/>
</dbReference>
<dbReference type="Proteomes" id="UP001304300">
    <property type="component" value="Chromosome"/>
</dbReference>
<dbReference type="RefSeq" id="WP_317832744.1">
    <property type="nucleotide sequence ID" value="NZ_CP136920.1"/>
</dbReference>
<dbReference type="GO" id="GO:0020037">
    <property type="term" value="F:heme binding"/>
    <property type="evidence" value="ECO:0007669"/>
    <property type="project" value="InterPro"/>
</dbReference>
<dbReference type="InterPro" id="IPR001128">
    <property type="entry name" value="Cyt_P450"/>
</dbReference>
<reference evidence="2 3" key="1">
    <citation type="submission" date="2023-10" db="EMBL/GenBank/DDBJ databases">
        <title>Rubellicoccus peritrichatus gen. nov., sp. nov., isolated from an algae of coral reef tank.</title>
        <authorList>
            <person name="Luo J."/>
        </authorList>
    </citation>
    <scope>NUCLEOTIDE SEQUENCE [LARGE SCALE GENOMIC DNA]</scope>
    <source>
        <strain evidence="2 3">CR14</strain>
    </source>
</reference>